<dbReference type="InterPro" id="IPR000719">
    <property type="entry name" value="Prot_kinase_dom"/>
</dbReference>
<dbReference type="InterPro" id="IPR017441">
    <property type="entry name" value="Protein_kinase_ATP_BS"/>
</dbReference>
<dbReference type="InterPro" id="IPR008271">
    <property type="entry name" value="Ser/Thr_kinase_AS"/>
</dbReference>
<dbReference type="GO" id="GO:0005524">
    <property type="term" value="F:ATP binding"/>
    <property type="evidence" value="ECO:0007669"/>
    <property type="project" value="UniProtKB-UniRule"/>
</dbReference>
<sequence length="289" mass="32868">MEDQVETNIEPVDLGESNREHSPNVKLLFDNCKDGIHMIKDYALLGTLGVGSFGKVKLAIHCETGQKVAIKIIHKDHNMSTACLSRLGREIRAMSNLRHPNVIYVYEVIDTPSTLFIVMEYVDGRELFDYISQHVRMTETQVIHLMRQLLAAVDFCHSKMVCHRDIKPENIILDKDMNLKLGDFGLSNFLREGECLRTPCGSPNYASPEVICGKSYSGPEIDIWSCGIVLYVLLCECLPFDNDEMSVLFLTIKQGKFHLPSHLSKDARWLLQRMLDVNPASRITMRELL</sequence>
<dbReference type="GO" id="GO:0004674">
    <property type="term" value="F:protein serine/threonine kinase activity"/>
    <property type="evidence" value="ECO:0007669"/>
    <property type="project" value="UniProtKB-KW"/>
</dbReference>
<dbReference type="PROSITE" id="PS00107">
    <property type="entry name" value="PROTEIN_KINASE_ATP"/>
    <property type="match status" value="1"/>
</dbReference>
<organism evidence="10 11">
    <name type="scientific">Babesia bovis</name>
    <dbReference type="NCBI Taxonomy" id="5865"/>
    <lineage>
        <taxon>Eukaryota</taxon>
        <taxon>Sar</taxon>
        <taxon>Alveolata</taxon>
        <taxon>Apicomplexa</taxon>
        <taxon>Aconoidasida</taxon>
        <taxon>Piroplasmida</taxon>
        <taxon>Babesiidae</taxon>
        <taxon>Babesia</taxon>
    </lineage>
</organism>
<reference evidence="10 11" key="1">
    <citation type="journal article" date="2007" name="PLoS Pathog.">
        <title>Genome sequence of Babesia bovis and comparative analysis of apicomplexan hemoprotozoa.</title>
        <authorList>
            <person name="Brayton K.A."/>
            <person name="Lau A.O.T."/>
            <person name="Herndon D.R."/>
            <person name="Hannick L."/>
            <person name="Kappmeyer L.S."/>
            <person name="Berens S.J."/>
            <person name="Bidwell S.L."/>
            <person name="Brown W.C."/>
            <person name="Crabtree J."/>
            <person name="Fadrosh D."/>
            <person name="Feldblum T."/>
            <person name="Forberger H.A."/>
            <person name="Haas B.J."/>
            <person name="Howell J.M."/>
            <person name="Khouri H."/>
            <person name="Koo H."/>
            <person name="Mann D.J."/>
            <person name="Norimine J."/>
            <person name="Paulsen I.T."/>
            <person name="Radune D."/>
            <person name="Ren Q."/>
            <person name="Smith R.K. Jr."/>
            <person name="Suarez C.E."/>
            <person name="White O."/>
            <person name="Wortman J.R."/>
            <person name="Knowles D.P. Jr."/>
            <person name="McElwain T.F."/>
            <person name="Nene V.M."/>
        </authorList>
    </citation>
    <scope>NUCLEOTIDE SEQUENCE [LARGE SCALE GENOMIC DNA]</scope>
    <source>
        <strain evidence="10">T2Bo</strain>
    </source>
</reference>
<dbReference type="PANTHER" id="PTHR24346:SF110">
    <property type="entry name" value="NON-SPECIFIC SERINE_THREONINE PROTEIN KINASE"/>
    <property type="match status" value="1"/>
</dbReference>
<dbReference type="InterPro" id="IPR011009">
    <property type="entry name" value="Kinase-like_dom_sf"/>
</dbReference>
<protein>
    <submittedName>
        <fullName evidence="10">Protein kinase domain containing protein</fullName>
    </submittedName>
</protein>
<dbReference type="VEuPathDB" id="PiroplasmaDB:BBOV_III009120"/>
<keyword evidence="2 8" id="KW-0723">Serine/threonine-protein kinase</keyword>
<dbReference type="Proteomes" id="UP000002173">
    <property type="component" value="Chromosome 3"/>
</dbReference>
<evidence type="ECO:0000313" key="11">
    <source>
        <dbReference type="Proteomes" id="UP000002173"/>
    </source>
</evidence>
<dbReference type="PANTHER" id="PTHR24346">
    <property type="entry name" value="MAP/MICROTUBULE AFFINITY-REGULATING KINASE"/>
    <property type="match status" value="1"/>
</dbReference>
<evidence type="ECO:0000256" key="4">
    <source>
        <dbReference type="ARBA" id="ARBA00022741"/>
    </source>
</evidence>
<dbReference type="FunCoup" id="A7API5">
    <property type="interactions" value="5"/>
</dbReference>
<feature type="binding site" evidence="7">
    <location>
        <position position="71"/>
    </location>
    <ligand>
        <name>ATP</name>
        <dbReference type="ChEBI" id="CHEBI:30616"/>
    </ligand>
</feature>
<dbReference type="PROSITE" id="PS00108">
    <property type="entry name" value="PROTEIN_KINASE_ST"/>
    <property type="match status" value="1"/>
</dbReference>
<dbReference type="InParanoid" id="A7API5"/>
<comment type="caution">
    <text evidence="10">The sequence shown here is derived from an EMBL/GenBank/DDBJ whole genome shotgun (WGS) entry which is preliminary data.</text>
</comment>
<evidence type="ECO:0000313" key="10">
    <source>
        <dbReference type="EMBL" id="EDO08469.1"/>
    </source>
</evidence>
<dbReference type="GeneID" id="5480292"/>
<keyword evidence="6 7" id="KW-0067">ATP-binding</keyword>
<dbReference type="KEGG" id="bbo:BBOV_III009120"/>
<evidence type="ECO:0000256" key="5">
    <source>
        <dbReference type="ARBA" id="ARBA00022777"/>
    </source>
</evidence>
<dbReference type="SUPFAM" id="SSF56112">
    <property type="entry name" value="Protein kinase-like (PK-like)"/>
    <property type="match status" value="1"/>
</dbReference>
<dbReference type="Gene3D" id="1.10.510.10">
    <property type="entry name" value="Transferase(Phosphotransferase) domain 1"/>
    <property type="match status" value="1"/>
</dbReference>
<proteinExistence type="inferred from homology"/>
<dbReference type="STRING" id="5865.A7API5"/>
<evidence type="ECO:0000256" key="2">
    <source>
        <dbReference type="ARBA" id="ARBA00022527"/>
    </source>
</evidence>
<dbReference type="Pfam" id="PF00069">
    <property type="entry name" value="Pkinase"/>
    <property type="match status" value="1"/>
</dbReference>
<evidence type="ECO:0000256" key="7">
    <source>
        <dbReference type="PROSITE-ProRule" id="PRU10141"/>
    </source>
</evidence>
<dbReference type="FunFam" id="3.30.200.20:FF:000003">
    <property type="entry name" value="Non-specific serine/threonine protein kinase"/>
    <property type="match status" value="1"/>
</dbReference>
<dbReference type="SMART" id="SM00220">
    <property type="entry name" value="S_TKc"/>
    <property type="match status" value="1"/>
</dbReference>
<dbReference type="FunFam" id="1.10.510.10:FF:000571">
    <property type="entry name" value="Maternal embryonic leucine zipper kinase"/>
    <property type="match status" value="1"/>
</dbReference>
<evidence type="ECO:0000259" key="9">
    <source>
        <dbReference type="PROSITE" id="PS50011"/>
    </source>
</evidence>
<accession>A7API5</accession>
<evidence type="ECO:0000256" key="8">
    <source>
        <dbReference type="RuleBase" id="RU000304"/>
    </source>
</evidence>
<comment type="similarity">
    <text evidence="8">Belongs to the protein kinase superfamily.</text>
</comment>
<evidence type="ECO:0000256" key="6">
    <source>
        <dbReference type="ARBA" id="ARBA00022840"/>
    </source>
</evidence>
<evidence type="ECO:0000256" key="3">
    <source>
        <dbReference type="ARBA" id="ARBA00022679"/>
    </source>
</evidence>
<keyword evidence="5 10" id="KW-0418">Kinase</keyword>
<evidence type="ECO:0000256" key="1">
    <source>
        <dbReference type="ARBA" id="ARBA00011245"/>
    </source>
</evidence>
<keyword evidence="4 7" id="KW-0547">Nucleotide-binding</keyword>
<dbReference type="PROSITE" id="PS50011">
    <property type="entry name" value="PROTEIN_KINASE_DOM"/>
    <property type="match status" value="1"/>
</dbReference>
<gene>
    <name evidence="10" type="ORF">BBOV_III009120</name>
</gene>
<dbReference type="OMA" id="HAECKLD"/>
<keyword evidence="3" id="KW-0808">Transferase</keyword>
<name>A7API5_BABBO</name>
<dbReference type="GO" id="GO:0005737">
    <property type="term" value="C:cytoplasm"/>
    <property type="evidence" value="ECO:0007669"/>
    <property type="project" value="TreeGrafter"/>
</dbReference>
<dbReference type="EMBL" id="AAXT01000001">
    <property type="protein sequence ID" value="EDO08469.1"/>
    <property type="molecule type" value="Genomic_DNA"/>
</dbReference>
<dbReference type="GO" id="GO:0035556">
    <property type="term" value="P:intracellular signal transduction"/>
    <property type="evidence" value="ECO:0007669"/>
    <property type="project" value="TreeGrafter"/>
</dbReference>
<feature type="domain" description="Protein kinase" evidence="9">
    <location>
        <begin position="42"/>
        <end position="289"/>
    </location>
</feature>
<keyword evidence="11" id="KW-1185">Reference proteome</keyword>
<dbReference type="eggNOG" id="KOG0583">
    <property type="taxonomic scope" value="Eukaryota"/>
</dbReference>
<comment type="subunit">
    <text evidence="1">Monomer.</text>
</comment>
<dbReference type="AlphaFoldDB" id="A7API5"/>